<dbReference type="AlphaFoldDB" id="A0A0H4P6I7"/>
<dbReference type="PROSITE" id="PS50293">
    <property type="entry name" value="TPR_REGION"/>
    <property type="match status" value="2"/>
</dbReference>
<dbReference type="EC" id="2.7.13.3" evidence="2"/>
<dbReference type="InterPro" id="IPR011990">
    <property type="entry name" value="TPR-like_helical_dom_sf"/>
</dbReference>
<evidence type="ECO:0000259" key="10">
    <source>
        <dbReference type="PROSITE" id="PS50109"/>
    </source>
</evidence>
<dbReference type="SUPFAM" id="SSF81901">
    <property type="entry name" value="HCP-like"/>
    <property type="match status" value="1"/>
</dbReference>
<keyword evidence="3" id="KW-0597">Phosphoprotein</keyword>
<keyword evidence="6" id="KW-0902">Two-component regulatory system</keyword>
<reference evidence="11 12" key="1">
    <citation type="submission" date="2015-07" db="EMBL/GenBank/DDBJ databases">
        <authorList>
            <person name="Kim K.M."/>
        </authorList>
    </citation>
    <scope>NUCLEOTIDE SEQUENCE [LARGE SCALE GENOMIC DNA]</scope>
    <source>
        <strain evidence="11 12">KCTC 12363</strain>
    </source>
</reference>
<evidence type="ECO:0000313" key="11">
    <source>
        <dbReference type="EMBL" id="AKP49764.1"/>
    </source>
</evidence>
<dbReference type="KEGG" id="camu:CA2015_0284"/>
<dbReference type="EMBL" id="CP012040">
    <property type="protein sequence ID" value="AKP49764.1"/>
    <property type="molecule type" value="Genomic_DNA"/>
</dbReference>
<dbReference type="SMART" id="SM00028">
    <property type="entry name" value="TPR"/>
    <property type="match status" value="6"/>
</dbReference>
<evidence type="ECO:0000256" key="3">
    <source>
        <dbReference type="ARBA" id="ARBA00022553"/>
    </source>
</evidence>
<feature type="repeat" description="TPR" evidence="7">
    <location>
        <begin position="175"/>
        <end position="208"/>
    </location>
</feature>
<keyword evidence="9" id="KW-0472">Membrane</keyword>
<keyword evidence="9" id="KW-0812">Transmembrane</keyword>
<evidence type="ECO:0000256" key="2">
    <source>
        <dbReference type="ARBA" id="ARBA00012438"/>
    </source>
</evidence>
<comment type="catalytic activity">
    <reaction evidence="1">
        <text>ATP + protein L-histidine = ADP + protein N-phospho-L-histidine.</text>
        <dbReference type="EC" id="2.7.13.3"/>
    </reaction>
</comment>
<dbReference type="PROSITE" id="PS50005">
    <property type="entry name" value="TPR"/>
    <property type="match status" value="4"/>
</dbReference>
<dbReference type="Pfam" id="PF02518">
    <property type="entry name" value="HATPase_c"/>
    <property type="match status" value="1"/>
</dbReference>
<dbReference type="Proteomes" id="UP000036520">
    <property type="component" value="Chromosome"/>
</dbReference>
<dbReference type="PRINTS" id="PR00344">
    <property type="entry name" value="BCTRLSENSOR"/>
</dbReference>
<evidence type="ECO:0000256" key="6">
    <source>
        <dbReference type="ARBA" id="ARBA00023012"/>
    </source>
</evidence>
<evidence type="ECO:0000256" key="5">
    <source>
        <dbReference type="ARBA" id="ARBA00022777"/>
    </source>
</evidence>
<dbReference type="Pfam" id="PF13424">
    <property type="entry name" value="TPR_12"/>
    <property type="match status" value="2"/>
</dbReference>
<dbReference type="Gene3D" id="3.30.565.10">
    <property type="entry name" value="Histidine kinase-like ATPase, C-terminal domain"/>
    <property type="match status" value="1"/>
</dbReference>
<name>A0A0H4P6I7_9BACT</name>
<keyword evidence="9" id="KW-1133">Transmembrane helix</keyword>
<feature type="repeat" description="TPR" evidence="7">
    <location>
        <begin position="255"/>
        <end position="288"/>
    </location>
</feature>
<evidence type="ECO:0000256" key="9">
    <source>
        <dbReference type="SAM" id="Phobius"/>
    </source>
</evidence>
<dbReference type="STRING" id="320787.CA2015_0284"/>
<sequence length="704" mass="80540">MTALLNLKFFFTTSVAFSVVFATHSIFAQTETLRSQIDQIQAIENYENFTPNFEYIDQLNRLGERYYNINPDSTFLLAMKSLKASEQIGYAIGKVDAYRNIGAYHNVKGEYDQAMNYFEEGLSIAEKNQYWLGLANIYNSIGLNNYERGNYSDAVIYYLKALGIKEEHLSKLEQSKTLNNLGLVFMDFGDLDKALDYHSRALKIREEFKDNTGIASSRINIALINKEKGDLDEAKKQFNAALKLGLRINNRQLISVSYFNIAEILLIKEEYNEALAYFEKALLIDKERGDEVGIGYDLLGIGEAQMNLKRLRQAKENIQKSLTIFVESDIKSNINKSHLLLSQVYEMENNNTQALYHFKLHKAYQDSIVNLETEKLIQEISEKYEFDRKEAEFLQIQIEKELLNDKRMEKNFRIGVTIILVILLIAFILAIRSIKSQIKAKAFVTRQKNELEILNKKLLQQKNENEQITNQLFLVNETKDKLFSIVGHDLKSPINSLKGLMQYVMDEKLSQNEFLTVAKQLRNEVEQVHFTLINLLNWAKGQMKGIVTDPVAISIHKIVEENIDLNEPISESKKIEIIDELEENTICFADKDQINLIIRNIMNNALKFTNKGGKIVISSKRHGYDFWEISIKDNGIGMSKEALNNLFSKELGGKPQYGTEGEKGTGLGLKLTKDFISKNGGEVKVYSEKGVGTNFTFTLPSAYI</sequence>
<dbReference type="CDD" id="cd00082">
    <property type="entry name" value="HisKA"/>
    <property type="match status" value="1"/>
</dbReference>
<feature type="domain" description="Histidine kinase" evidence="10">
    <location>
        <begin position="485"/>
        <end position="703"/>
    </location>
</feature>
<dbReference type="PANTHER" id="PTHR43711:SF1">
    <property type="entry name" value="HISTIDINE KINASE 1"/>
    <property type="match status" value="1"/>
</dbReference>
<proteinExistence type="predicted"/>
<evidence type="ECO:0000256" key="1">
    <source>
        <dbReference type="ARBA" id="ARBA00000085"/>
    </source>
</evidence>
<dbReference type="PANTHER" id="PTHR43711">
    <property type="entry name" value="TWO-COMPONENT HISTIDINE KINASE"/>
    <property type="match status" value="1"/>
</dbReference>
<dbReference type="PROSITE" id="PS50109">
    <property type="entry name" value="HIS_KIN"/>
    <property type="match status" value="1"/>
</dbReference>
<gene>
    <name evidence="11" type="ORF">CA2015_0284</name>
</gene>
<dbReference type="SUPFAM" id="SSF55874">
    <property type="entry name" value="ATPase domain of HSP90 chaperone/DNA topoisomerase II/histidine kinase"/>
    <property type="match status" value="1"/>
</dbReference>
<dbReference type="InterPro" id="IPR019734">
    <property type="entry name" value="TPR_rpt"/>
</dbReference>
<keyword evidence="4" id="KW-0808">Transferase</keyword>
<organism evidence="11 12">
    <name type="scientific">Cyclobacterium amurskyense</name>
    <dbReference type="NCBI Taxonomy" id="320787"/>
    <lineage>
        <taxon>Bacteria</taxon>
        <taxon>Pseudomonadati</taxon>
        <taxon>Bacteroidota</taxon>
        <taxon>Cytophagia</taxon>
        <taxon>Cytophagales</taxon>
        <taxon>Cyclobacteriaceae</taxon>
        <taxon>Cyclobacterium</taxon>
    </lineage>
</organism>
<feature type="transmembrane region" description="Helical" evidence="9">
    <location>
        <begin position="412"/>
        <end position="431"/>
    </location>
</feature>
<feature type="repeat" description="TPR" evidence="7">
    <location>
        <begin position="135"/>
        <end position="168"/>
    </location>
</feature>
<dbReference type="Pfam" id="PF13181">
    <property type="entry name" value="TPR_8"/>
    <property type="match status" value="1"/>
</dbReference>
<dbReference type="SUPFAM" id="SSF48452">
    <property type="entry name" value="TPR-like"/>
    <property type="match status" value="1"/>
</dbReference>
<keyword evidence="12" id="KW-1185">Reference proteome</keyword>
<feature type="coiled-coil region" evidence="8">
    <location>
        <begin position="441"/>
        <end position="471"/>
    </location>
</feature>
<dbReference type="Gene3D" id="1.10.287.130">
    <property type="match status" value="1"/>
</dbReference>
<dbReference type="SMART" id="SM00387">
    <property type="entry name" value="HATPase_c"/>
    <property type="match status" value="1"/>
</dbReference>
<dbReference type="InterPro" id="IPR003661">
    <property type="entry name" value="HisK_dim/P_dom"/>
</dbReference>
<evidence type="ECO:0000313" key="12">
    <source>
        <dbReference type="Proteomes" id="UP000036520"/>
    </source>
</evidence>
<dbReference type="InterPro" id="IPR004358">
    <property type="entry name" value="Sig_transdc_His_kin-like_C"/>
</dbReference>
<dbReference type="InterPro" id="IPR003594">
    <property type="entry name" value="HATPase_dom"/>
</dbReference>
<evidence type="ECO:0000256" key="7">
    <source>
        <dbReference type="PROSITE-ProRule" id="PRU00339"/>
    </source>
</evidence>
<dbReference type="InterPro" id="IPR005467">
    <property type="entry name" value="His_kinase_dom"/>
</dbReference>
<dbReference type="InterPro" id="IPR036097">
    <property type="entry name" value="HisK_dim/P_sf"/>
</dbReference>
<dbReference type="SUPFAM" id="SSF47384">
    <property type="entry name" value="Homodimeric domain of signal transducing histidine kinase"/>
    <property type="match status" value="1"/>
</dbReference>
<dbReference type="InterPro" id="IPR036890">
    <property type="entry name" value="HATPase_C_sf"/>
</dbReference>
<evidence type="ECO:0000256" key="8">
    <source>
        <dbReference type="SAM" id="Coils"/>
    </source>
</evidence>
<keyword evidence="5 11" id="KW-0418">Kinase</keyword>
<keyword evidence="8" id="KW-0175">Coiled coil</keyword>
<feature type="repeat" description="TPR" evidence="7">
    <location>
        <begin position="95"/>
        <end position="128"/>
    </location>
</feature>
<protein>
    <recommendedName>
        <fullName evidence="2">histidine kinase</fullName>
        <ecNumber evidence="2">2.7.13.3</ecNumber>
    </recommendedName>
</protein>
<keyword evidence="7" id="KW-0802">TPR repeat</keyword>
<dbReference type="GO" id="GO:0000155">
    <property type="term" value="F:phosphorelay sensor kinase activity"/>
    <property type="evidence" value="ECO:0007669"/>
    <property type="project" value="InterPro"/>
</dbReference>
<accession>A0A0H4P6I7</accession>
<dbReference type="InterPro" id="IPR050736">
    <property type="entry name" value="Sensor_HK_Regulatory"/>
</dbReference>
<evidence type="ECO:0000256" key="4">
    <source>
        <dbReference type="ARBA" id="ARBA00022679"/>
    </source>
</evidence>
<dbReference type="Gene3D" id="1.25.40.10">
    <property type="entry name" value="Tetratricopeptide repeat domain"/>
    <property type="match status" value="2"/>
</dbReference>